<organism evidence="17 18">
    <name type="scientific">Rhizoclosmatium globosum</name>
    <dbReference type="NCBI Taxonomy" id="329046"/>
    <lineage>
        <taxon>Eukaryota</taxon>
        <taxon>Fungi</taxon>
        <taxon>Fungi incertae sedis</taxon>
        <taxon>Chytridiomycota</taxon>
        <taxon>Chytridiomycota incertae sedis</taxon>
        <taxon>Chytridiomycetes</taxon>
        <taxon>Chytridiales</taxon>
        <taxon>Chytriomycetaceae</taxon>
        <taxon>Rhizoclosmatium</taxon>
    </lineage>
</organism>
<reference evidence="17 18" key="1">
    <citation type="submission" date="2016-07" db="EMBL/GenBank/DDBJ databases">
        <title>Pervasive Adenine N6-methylation of Active Genes in Fungi.</title>
        <authorList>
            <consortium name="DOE Joint Genome Institute"/>
            <person name="Mondo S.J."/>
            <person name="Dannebaum R.O."/>
            <person name="Kuo R.C."/>
            <person name="Labutti K."/>
            <person name="Haridas S."/>
            <person name="Kuo A."/>
            <person name="Salamov A."/>
            <person name="Ahrendt S.R."/>
            <person name="Lipzen A."/>
            <person name="Sullivan W."/>
            <person name="Andreopoulos W.B."/>
            <person name="Clum A."/>
            <person name="Lindquist E."/>
            <person name="Daum C."/>
            <person name="Ramamoorthy G.K."/>
            <person name="Gryganskyi A."/>
            <person name="Culley D."/>
            <person name="Magnuson J.K."/>
            <person name="James T.Y."/>
            <person name="O'Malley M.A."/>
            <person name="Stajich J.E."/>
            <person name="Spatafora J.W."/>
            <person name="Visel A."/>
            <person name="Grigoriev I.V."/>
        </authorList>
    </citation>
    <scope>NUCLEOTIDE SEQUENCE [LARGE SCALE GENOMIC DNA]</scope>
    <source>
        <strain evidence="17 18">JEL800</strain>
    </source>
</reference>
<feature type="disulfide bond" description="Redox-active" evidence="13">
    <location>
        <begin position="390"/>
        <end position="393"/>
    </location>
</feature>
<dbReference type="OrthoDB" id="427280at2759"/>
<evidence type="ECO:0000256" key="1">
    <source>
        <dbReference type="ARBA" id="ARBA00001182"/>
    </source>
</evidence>
<evidence type="ECO:0000256" key="6">
    <source>
        <dbReference type="ARBA" id="ARBA00022729"/>
    </source>
</evidence>
<protein>
    <recommendedName>
        <fullName evidence="12 15">Protein disulfide-isomerase</fullName>
        <ecNumber evidence="5 15">5.3.4.1</ecNumber>
    </recommendedName>
</protein>
<accession>A0A1Y2C725</accession>
<dbReference type="GO" id="GO:0034976">
    <property type="term" value="P:response to endoplasmic reticulum stress"/>
    <property type="evidence" value="ECO:0007669"/>
    <property type="project" value="TreeGrafter"/>
</dbReference>
<dbReference type="FunFam" id="3.40.30.10:FF:000017">
    <property type="entry name" value="Protein disulfide-isomerase A4"/>
    <property type="match status" value="1"/>
</dbReference>
<dbReference type="PRINTS" id="PR00421">
    <property type="entry name" value="THIOREDOXIN"/>
</dbReference>
<comment type="caution">
    <text evidence="17">The sequence shown here is derived from an EMBL/GenBank/DDBJ whole genome shotgun (WGS) entry which is preliminary data.</text>
</comment>
<dbReference type="FunFam" id="3.40.30.10:FF:000027">
    <property type="entry name" value="protein disulfide-isomerase A2"/>
    <property type="match status" value="1"/>
</dbReference>
<evidence type="ECO:0000259" key="16">
    <source>
        <dbReference type="PROSITE" id="PS51352"/>
    </source>
</evidence>
<comment type="function">
    <text evidence="2">Participates in the folding of proteins containing disulfide bonds, may be involved in glycosylation, prolyl hydroxylation and triglyceride transfer.</text>
</comment>
<dbReference type="GO" id="GO:0005788">
    <property type="term" value="C:endoplasmic reticulum lumen"/>
    <property type="evidence" value="ECO:0007669"/>
    <property type="project" value="UniProtKB-SubCell"/>
</dbReference>
<proteinExistence type="inferred from homology"/>
<feature type="signal peptide" evidence="15">
    <location>
        <begin position="1"/>
        <end position="17"/>
    </location>
</feature>
<gene>
    <name evidence="17" type="ORF">BCR33DRAFT_717939</name>
</gene>
<dbReference type="STRING" id="329046.A0A1Y2C725"/>
<dbReference type="CDD" id="cd02961">
    <property type="entry name" value="PDI_a_family"/>
    <property type="match status" value="1"/>
</dbReference>
<keyword evidence="7" id="KW-0677">Repeat</keyword>
<keyword evidence="9 13" id="KW-1015">Disulfide bond</keyword>
<dbReference type="EC" id="5.3.4.1" evidence="5 15"/>
<comment type="similarity">
    <text evidence="4 14">Belongs to the protein disulfide isomerase family.</text>
</comment>
<dbReference type="SUPFAM" id="SSF52833">
    <property type="entry name" value="Thioredoxin-like"/>
    <property type="match status" value="4"/>
</dbReference>
<evidence type="ECO:0000256" key="11">
    <source>
        <dbReference type="ARBA" id="ARBA00023284"/>
    </source>
</evidence>
<dbReference type="InterPro" id="IPR005792">
    <property type="entry name" value="Prot_disulphide_isomerase"/>
</dbReference>
<evidence type="ECO:0000256" key="3">
    <source>
        <dbReference type="ARBA" id="ARBA00004319"/>
    </source>
</evidence>
<dbReference type="NCBIfam" id="TIGR01126">
    <property type="entry name" value="pdi_dom"/>
    <property type="match status" value="1"/>
</dbReference>
<dbReference type="EMBL" id="MCGO01000027">
    <property type="protein sequence ID" value="ORY42746.1"/>
    <property type="molecule type" value="Genomic_DNA"/>
</dbReference>
<sequence length="497" mass="54919">MKFTTLFATLFAVAAYAHDGHDHGDEAPAGPSDVVVLTDKTFSKWVKGEDLALVEFYAPWCGHCKALAPEYEIAATELKDQNIKLAKVDCTVETETCKEVGVSGYPTLKVVRKGAYSDFKGERKAPSIISTMKKQALPALSLVKAADIEDFKTKDKVVVIGYFSDKISKKFKAYEAVANALRDDFVFGYTNDKVEGVKTPAITLYKSFDEGSNKYTGKFTEEDLTSFIKVNSVPLIDEIGPENYQKYVQAGVPLAFTFVENDDQRKELTEVLTPVAKANKGKVAIVFIDAVKFGSHAKNLNLKEGEWPSFAINEPQKNLKFPFKGKKITTKAISKFVEQYVAGEIEPDLKSEAIPATNDAPVKVVVGKNFESIVLDKSKDVFLEVYAPWCGHCKKLAPIWDELAELLAEDKNIVIAKMDGTENDFPKNVNVQVQGFPTLKLWKAKTNEIVDYDGGDRTLEPLLAWLKKNATFGSKITASVASSADDEDDDEDGHDEL</sequence>
<evidence type="ECO:0000256" key="13">
    <source>
        <dbReference type="PIRSR" id="PIRSR605792-51"/>
    </source>
</evidence>
<feature type="chain" id="PRO_5011835352" description="Protein disulfide-isomerase" evidence="15">
    <location>
        <begin position="18"/>
        <end position="497"/>
    </location>
</feature>
<evidence type="ECO:0000256" key="9">
    <source>
        <dbReference type="ARBA" id="ARBA00023157"/>
    </source>
</evidence>
<dbReference type="GO" id="GO:0006457">
    <property type="term" value="P:protein folding"/>
    <property type="evidence" value="ECO:0007669"/>
    <property type="project" value="TreeGrafter"/>
</dbReference>
<keyword evidence="6 15" id="KW-0732">Signal</keyword>
<dbReference type="PANTHER" id="PTHR18929:SF132">
    <property type="entry name" value="PROTEIN DISULFIDE-ISOMERASE A3"/>
    <property type="match status" value="1"/>
</dbReference>
<dbReference type="Pfam" id="PF00085">
    <property type="entry name" value="Thioredoxin"/>
    <property type="match status" value="2"/>
</dbReference>
<evidence type="ECO:0000256" key="15">
    <source>
        <dbReference type="RuleBase" id="RU361130"/>
    </source>
</evidence>
<keyword evidence="8" id="KW-0256">Endoplasmic reticulum</keyword>
<dbReference type="Proteomes" id="UP000193642">
    <property type="component" value="Unassembled WGS sequence"/>
</dbReference>
<evidence type="ECO:0000256" key="12">
    <source>
        <dbReference type="ARBA" id="ARBA00039846"/>
    </source>
</evidence>
<dbReference type="InterPro" id="IPR036249">
    <property type="entry name" value="Thioredoxin-like_sf"/>
</dbReference>
<dbReference type="CDD" id="cd02982">
    <property type="entry name" value="PDI_b'_family"/>
    <property type="match status" value="1"/>
</dbReference>
<keyword evidence="10 15" id="KW-0413">Isomerase</keyword>
<dbReference type="FunFam" id="3.40.30.10:FF:000185">
    <property type="entry name" value="Protein disulfide-isomerase"/>
    <property type="match status" value="1"/>
</dbReference>
<dbReference type="Gene3D" id="3.40.30.10">
    <property type="entry name" value="Glutaredoxin"/>
    <property type="match status" value="4"/>
</dbReference>
<name>A0A1Y2C725_9FUNG</name>
<dbReference type="Pfam" id="PF13848">
    <property type="entry name" value="Thioredoxin_6"/>
    <property type="match status" value="1"/>
</dbReference>
<feature type="domain" description="Thioredoxin" evidence="16">
    <location>
        <begin position="21"/>
        <end position="137"/>
    </location>
</feature>
<evidence type="ECO:0000256" key="14">
    <source>
        <dbReference type="RuleBase" id="RU004208"/>
    </source>
</evidence>
<dbReference type="PROSITE" id="PS51352">
    <property type="entry name" value="THIOREDOXIN_2"/>
    <property type="match status" value="2"/>
</dbReference>
<evidence type="ECO:0000256" key="10">
    <source>
        <dbReference type="ARBA" id="ARBA00023235"/>
    </source>
</evidence>
<dbReference type="InterPro" id="IPR013766">
    <property type="entry name" value="Thioredoxin_domain"/>
</dbReference>
<evidence type="ECO:0000313" key="17">
    <source>
        <dbReference type="EMBL" id="ORY42746.1"/>
    </source>
</evidence>
<dbReference type="InterPro" id="IPR005788">
    <property type="entry name" value="PDI_thioredoxin-like_dom"/>
</dbReference>
<comment type="catalytic activity">
    <reaction evidence="1 15">
        <text>Catalyzes the rearrangement of -S-S- bonds in proteins.</text>
        <dbReference type="EC" id="5.3.4.1"/>
    </reaction>
</comment>
<dbReference type="CDD" id="cd02981">
    <property type="entry name" value="PDI_b_family"/>
    <property type="match status" value="1"/>
</dbReference>
<comment type="subcellular location">
    <subcellularLocation>
        <location evidence="3">Endoplasmic reticulum lumen</location>
    </subcellularLocation>
</comment>
<evidence type="ECO:0000256" key="7">
    <source>
        <dbReference type="ARBA" id="ARBA00022737"/>
    </source>
</evidence>
<feature type="domain" description="Thioredoxin" evidence="16">
    <location>
        <begin position="340"/>
        <end position="471"/>
    </location>
</feature>
<evidence type="ECO:0000256" key="2">
    <source>
        <dbReference type="ARBA" id="ARBA00002692"/>
    </source>
</evidence>
<keyword evidence="18" id="KW-1185">Reference proteome</keyword>
<dbReference type="GO" id="GO:0003756">
    <property type="term" value="F:protein disulfide isomerase activity"/>
    <property type="evidence" value="ECO:0007669"/>
    <property type="project" value="UniProtKB-EC"/>
</dbReference>
<keyword evidence="11 13" id="KW-0676">Redox-active center</keyword>
<dbReference type="InterPro" id="IPR017937">
    <property type="entry name" value="Thioredoxin_CS"/>
</dbReference>
<dbReference type="AlphaFoldDB" id="A0A1Y2C725"/>
<dbReference type="NCBIfam" id="TIGR01130">
    <property type="entry name" value="ER_PDI_fam"/>
    <property type="match status" value="1"/>
</dbReference>
<evidence type="ECO:0000256" key="5">
    <source>
        <dbReference type="ARBA" id="ARBA00012723"/>
    </source>
</evidence>
<dbReference type="PROSITE" id="PS00194">
    <property type="entry name" value="THIOREDOXIN_1"/>
    <property type="match status" value="2"/>
</dbReference>
<dbReference type="PANTHER" id="PTHR18929">
    <property type="entry name" value="PROTEIN DISULFIDE ISOMERASE"/>
    <property type="match status" value="1"/>
</dbReference>
<dbReference type="FunFam" id="3.40.30.10:FF:000139">
    <property type="entry name" value="Protein disulfide-isomerase"/>
    <property type="match status" value="1"/>
</dbReference>
<evidence type="ECO:0000313" key="18">
    <source>
        <dbReference type="Proteomes" id="UP000193642"/>
    </source>
</evidence>
<evidence type="ECO:0000256" key="4">
    <source>
        <dbReference type="ARBA" id="ARBA00006347"/>
    </source>
</evidence>
<evidence type="ECO:0000256" key="8">
    <source>
        <dbReference type="ARBA" id="ARBA00022824"/>
    </source>
</evidence>
<feature type="disulfide bond" description="Redox-active" evidence="13">
    <location>
        <begin position="61"/>
        <end position="64"/>
    </location>
</feature>
<dbReference type="CDD" id="cd02995">
    <property type="entry name" value="PDI_a_PDI_a'_C"/>
    <property type="match status" value="1"/>
</dbReference>